<keyword evidence="1" id="KW-0812">Transmembrane</keyword>
<organism evidence="3 4">
    <name type="scientific">Stomoxys calcitrans</name>
    <name type="common">Stable fly</name>
    <name type="synonym">Conops calcitrans</name>
    <dbReference type="NCBI Taxonomy" id="35570"/>
    <lineage>
        <taxon>Eukaryota</taxon>
        <taxon>Metazoa</taxon>
        <taxon>Ecdysozoa</taxon>
        <taxon>Arthropoda</taxon>
        <taxon>Hexapoda</taxon>
        <taxon>Insecta</taxon>
        <taxon>Pterygota</taxon>
        <taxon>Neoptera</taxon>
        <taxon>Endopterygota</taxon>
        <taxon>Diptera</taxon>
        <taxon>Brachycera</taxon>
        <taxon>Muscomorpha</taxon>
        <taxon>Muscoidea</taxon>
        <taxon>Muscidae</taxon>
        <taxon>Stomoxys</taxon>
    </lineage>
</organism>
<feature type="signal peptide" evidence="2">
    <location>
        <begin position="1"/>
        <end position="23"/>
    </location>
</feature>
<keyword evidence="1" id="KW-1133">Transmembrane helix</keyword>
<keyword evidence="4" id="KW-1185">Reference proteome</keyword>
<evidence type="ECO:0000313" key="3">
    <source>
        <dbReference type="EnsemblMetazoa" id="SCAU012618-PA"/>
    </source>
</evidence>
<name>A0A1I8Q031_STOCA</name>
<feature type="transmembrane region" description="Helical" evidence="1">
    <location>
        <begin position="132"/>
        <end position="151"/>
    </location>
</feature>
<evidence type="ECO:0000256" key="1">
    <source>
        <dbReference type="SAM" id="Phobius"/>
    </source>
</evidence>
<sequence length="152" mass="17435">MNSSKSFFAVGFTALCFFTYSYAIKCYSCESQSSCNSPRKVECNYQLANDTRSYLNIHHTEVNPNTTSPDMECLRENIKSNYGEYFYKGCIYTNIKACQLPLREIHSPNSTHHECDMCNFGDFCNPAGRTSFNIFVLVDTIIMGVIARYIWN</sequence>
<evidence type="ECO:0008006" key="5">
    <source>
        <dbReference type="Google" id="ProtNLM"/>
    </source>
</evidence>
<dbReference type="AlphaFoldDB" id="A0A1I8Q031"/>
<gene>
    <name evidence="3" type="primary">106083853</name>
</gene>
<keyword evidence="1" id="KW-0472">Membrane</keyword>
<dbReference type="OrthoDB" id="8050261at2759"/>
<keyword evidence="2" id="KW-0732">Signal</keyword>
<dbReference type="KEGG" id="scac:106083853"/>
<dbReference type="Proteomes" id="UP000095300">
    <property type="component" value="Unassembled WGS sequence"/>
</dbReference>
<accession>A0A1I8Q031</accession>
<proteinExistence type="predicted"/>
<dbReference type="EnsemblMetazoa" id="SCAU012618-RA">
    <property type="protein sequence ID" value="SCAU012618-PA"/>
    <property type="gene ID" value="SCAU012618"/>
</dbReference>
<evidence type="ECO:0000313" key="4">
    <source>
        <dbReference type="Proteomes" id="UP000095300"/>
    </source>
</evidence>
<feature type="chain" id="PRO_5009327503" description="Protein sleepless" evidence="2">
    <location>
        <begin position="24"/>
        <end position="152"/>
    </location>
</feature>
<reference evidence="3" key="1">
    <citation type="submission" date="2020-05" db="UniProtKB">
        <authorList>
            <consortium name="EnsemblMetazoa"/>
        </authorList>
    </citation>
    <scope>IDENTIFICATION</scope>
    <source>
        <strain evidence="3">USDA</strain>
    </source>
</reference>
<evidence type="ECO:0000256" key="2">
    <source>
        <dbReference type="SAM" id="SignalP"/>
    </source>
</evidence>
<protein>
    <recommendedName>
        <fullName evidence="5">Protein sleepless</fullName>
    </recommendedName>
</protein>
<dbReference type="VEuPathDB" id="VectorBase:SCAU012618"/>